<dbReference type="Proteomes" id="UP000282574">
    <property type="component" value="Unassembled WGS sequence"/>
</dbReference>
<dbReference type="AlphaFoldDB" id="A0AB37UKD2"/>
<accession>A0AB37UKD2</accession>
<dbReference type="EMBL" id="RSCK01000020">
    <property type="protein sequence ID" value="RUT11845.1"/>
    <property type="molecule type" value="Genomic_DNA"/>
</dbReference>
<keyword evidence="2" id="KW-1185">Reference proteome</keyword>
<dbReference type="RefSeq" id="WP_199755550.1">
    <property type="nucleotide sequence ID" value="NZ_JAVKZF010000002.1"/>
</dbReference>
<comment type="caution">
    <text evidence="1">The sequence shown here is derived from an EMBL/GenBank/DDBJ whole genome shotgun (WGS) entry which is preliminary data.</text>
</comment>
<gene>
    <name evidence="1" type="ORF">DSM107010_28510</name>
</gene>
<name>A0AB37UKD2_9CYAN</name>
<evidence type="ECO:0000313" key="2">
    <source>
        <dbReference type="Proteomes" id="UP000282574"/>
    </source>
</evidence>
<organism evidence="1 2">
    <name type="scientific">Chroococcidiopsis cubana SAG 39.79</name>
    <dbReference type="NCBI Taxonomy" id="388085"/>
    <lineage>
        <taxon>Bacteria</taxon>
        <taxon>Bacillati</taxon>
        <taxon>Cyanobacteriota</taxon>
        <taxon>Cyanophyceae</taxon>
        <taxon>Chroococcidiopsidales</taxon>
        <taxon>Chroococcidiopsidaceae</taxon>
        <taxon>Chroococcidiopsis</taxon>
    </lineage>
</organism>
<reference evidence="1 2" key="1">
    <citation type="journal article" date="2019" name="Genome Biol. Evol.">
        <title>Day and night: Metabolic profiles and evolutionary relationships of six axenic non-marine cyanobacteria.</title>
        <authorList>
            <person name="Will S.E."/>
            <person name="Henke P."/>
            <person name="Boedeker C."/>
            <person name="Huang S."/>
            <person name="Brinkmann H."/>
            <person name="Rohde M."/>
            <person name="Jarek M."/>
            <person name="Friedl T."/>
            <person name="Seufert S."/>
            <person name="Schumacher M."/>
            <person name="Overmann J."/>
            <person name="Neumann-Schaal M."/>
            <person name="Petersen J."/>
        </authorList>
    </citation>
    <scope>NUCLEOTIDE SEQUENCE [LARGE SCALE GENOMIC DNA]</scope>
    <source>
        <strain evidence="1 2">SAG 39.79</strain>
    </source>
</reference>
<evidence type="ECO:0000313" key="1">
    <source>
        <dbReference type="EMBL" id="RUT11845.1"/>
    </source>
</evidence>
<protein>
    <submittedName>
        <fullName evidence="1">Uncharacterized protein</fullName>
    </submittedName>
</protein>
<sequence length="51" mass="5883">MRGELPDRAMRDRMVKHMESIPGFDKLTQTSWYPGKQFAGLVRLPNPRPIG</sequence>
<proteinExistence type="predicted"/>